<dbReference type="Proteomes" id="UP000027195">
    <property type="component" value="Unassembled WGS sequence"/>
</dbReference>
<evidence type="ECO:0000313" key="1">
    <source>
        <dbReference type="EMBL" id="KDQ08600.1"/>
    </source>
</evidence>
<accession>A0A067M1L5</accession>
<keyword evidence="2" id="KW-1185">Reference proteome</keyword>
<protein>
    <recommendedName>
        <fullName evidence="3">Tail specific protease domain-containing protein</fullName>
    </recommendedName>
</protein>
<dbReference type="STRING" id="930990.A0A067M1L5"/>
<dbReference type="InterPro" id="IPR052766">
    <property type="entry name" value="S41A_metabolite_peptidase"/>
</dbReference>
<organism evidence="1 2">
    <name type="scientific">Botryobasidium botryosum (strain FD-172 SS1)</name>
    <dbReference type="NCBI Taxonomy" id="930990"/>
    <lineage>
        <taxon>Eukaryota</taxon>
        <taxon>Fungi</taxon>
        <taxon>Dikarya</taxon>
        <taxon>Basidiomycota</taxon>
        <taxon>Agaricomycotina</taxon>
        <taxon>Agaricomycetes</taxon>
        <taxon>Cantharellales</taxon>
        <taxon>Botryobasidiaceae</taxon>
        <taxon>Botryobasidium</taxon>
    </lineage>
</organism>
<dbReference type="InterPro" id="IPR029045">
    <property type="entry name" value="ClpP/crotonase-like_dom_sf"/>
</dbReference>
<dbReference type="OrthoDB" id="27214at2759"/>
<dbReference type="SUPFAM" id="SSF52096">
    <property type="entry name" value="ClpP/crotonase"/>
    <property type="match status" value="1"/>
</dbReference>
<dbReference type="PANTHER" id="PTHR37049:SF4">
    <property type="entry name" value="RHODANESE DOMAIN-CONTAINING PROTEIN"/>
    <property type="match status" value="1"/>
</dbReference>
<dbReference type="PANTHER" id="PTHR37049">
    <property type="entry name" value="PEPTIDASE S41 FAMILY PROTEIN"/>
    <property type="match status" value="1"/>
</dbReference>
<sequence length="692" mass="75512">MLGSLVRHDIDIAFWPLSYGLPSIKDLVRSLALAAALWPRADPAPALLPPKGDLCVPIANQTWVTPSQVRQCFGSFSFNTTLRNNLVDVVSKTLNFHTSVTYSLKQPAPFDEINVDIQAELARIRKSTYSSDFALHQDLSRTVKLLKDGHAGYINYCYDSLFVTYLPFPVVPLGQDIYIAPEAYDIAVSTFGADEVAKWEKLAGIKFSKYSGAKIILLDGRDPWKAVDDNAAVTGSYETHATRQNRFFSSYQAGTWTYRMGDFASQSLPIKDSVTLIVQPTGQLLPEVITVPYRSRFGSSSIPFTDSKSLWANNCVARSDTNGASYYAPPSIQEADDEPPRPRFQEPVTPIVNGRRVPVSAIVEDGPTTDIDLPTRLQPSLPLVNGTGAMKFYLLDDNVTGVLALGSFSGDYSGLFSGLPAGLAALKAKGATRLLVDVSNNGGGYICVASWLHRLLAGPNPGTIPQPGFDTKVRVNDLNQAIVKKIISTGIDTEYEMLYNPEQHAYANSTGYFPAGYDWLDPPVTTTINGRVDKFSQKLGNDCNPFSLEPPAEKYFDLANIAILGTGSCASSCSIFSINMVAHYGIKSVVYGGKPGVQQQYAGIVGGQSINYVTVDSEIKTVDLKQHALAPPDFITDSYQGITFRLGFSIKNPAQMEEFTSHPAQFQIPLTTKTVNNPVALWKDVASKVFKK</sequence>
<name>A0A067M1L5_BOTB1</name>
<gene>
    <name evidence="1" type="ORF">BOTBODRAFT_37753</name>
</gene>
<proteinExistence type="predicted"/>
<reference evidence="2" key="1">
    <citation type="journal article" date="2014" name="Proc. Natl. Acad. Sci. U.S.A.">
        <title>Extensive sampling of basidiomycete genomes demonstrates inadequacy of the white-rot/brown-rot paradigm for wood decay fungi.</title>
        <authorList>
            <person name="Riley R."/>
            <person name="Salamov A.A."/>
            <person name="Brown D.W."/>
            <person name="Nagy L.G."/>
            <person name="Floudas D."/>
            <person name="Held B.W."/>
            <person name="Levasseur A."/>
            <person name="Lombard V."/>
            <person name="Morin E."/>
            <person name="Otillar R."/>
            <person name="Lindquist E.A."/>
            <person name="Sun H."/>
            <person name="LaButti K.M."/>
            <person name="Schmutz J."/>
            <person name="Jabbour D."/>
            <person name="Luo H."/>
            <person name="Baker S.E."/>
            <person name="Pisabarro A.G."/>
            <person name="Walton J.D."/>
            <person name="Blanchette R.A."/>
            <person name="Henrissat B."/>
            <person name="Martin F."/>
            <person name="Cullen D."/>
            <person name="Hibbett D.S."/>
            <person name="Grigoriev I.V."/>
        </authorList>
    </citation>
    <scope>NUCLEOTIDE SEQUENCE [LARGE SCALE GENOMIC DNA]</scope>
    <source>
        <strain evidence="2">FD-172 SS1</strain>
    </source>
</reference>
<evidence type="ECO:0008006" key="3">
    <source>
        <dbReference type="Google" id="ProtNLM"/>
    </source>
</evidence>
<evidence type="ECO:0000313" key="2">
    <source>
        <dbReference type="Proteomes" id="UP000027195"/>
    </source>
</evidence>
<dbReference type="InParanoid" id="A0A067M1L5"/>
<dbReference type="HOGENOM" id="CLU_019851_0_0_1"/>
<dbReference type="EMBL" id="KL198088">
    <property type="protein sequence ID" value="KDQ08600.1"/>
    <property type="molecule type" value="Genomic_DNA"/>
</dbReference>
<dbReference type="Gene3D" id="3.90.226.10">
    <property type="entry name" value="2-enoyl-CoA Hydratase, Chain A, domain 1"/>
    <property type="match status" value="1"/>
</dbReference>
<dbReference type="AlphaFoldDB" id="A0A067M1L5"/>